<evidence type="ECO:0000256" key="10">
    <source>
        <dbReference type="ARBA" id="ARBA00047937"/>
    </source>
</evidence>
<keyword evidence="4 11" id="KW-0963">Cytoplasm</keyword>
<accession>A0A5B8IB83</accession>
<evidence type="ECO:0000259" key="12">
    <source>
        <dbReference type="Pfam" id="PF05746"/>
    </source>
</evidence>
<evidence type="ECO:0000256" key="7">
    <source>
        <dbReference type="ARBA" id="ARBA00022840"/>
    </source>
</evidence>
<dbReference type="GO" id="GO:0004814">
    <property type="term" value="F:arginine-tRNA ligase activity"/>
    <property type="evidence" value="ECO:0007669"/>
    <property type="project" value="InterPro"/>
</dbReference>
<evidence type="ECO:0000256" key="6">
    <source>
        <dbReference type="ARBA" id="ARBA00022741"/>
    </source>
</evidence>
<dbReference type="GO" id="GO:0005829">
    <property type="term" value="C:cytosol"/>
    <property type="evidence" value="ECO:0007669"/>
    <property type="project" value="TreeGrafter"/>
</dbReference>
<gene>
    <name evidence="11 13" type="primary">glyS</name>
    <name evidence="13" type="ORF">Dpoa569_0003896</name>
</gene>
<keyword evidence="9 11" id="KW-0030">Aminoacyl-tRNA synthetase</keyword>
<dbReference type="Pfam" id="PF05746">
    <property type="entry name" value="DALR_1"/>
    <property type="match status" value="1"/>
</dbReference>
<dbReference type="GO" id="GO:0006420">
    <property type="term" value="P:arginyl-tRNA aminoacylation"/>
    <property type="evidence" value="ECO:0007669"/>
    <property type="project" value="InterPro"/>
</dbReference>
<dbReference type="KEGG" id="dic:Dpoa569_0003896"/>
<dbReference type="OrthoDB" id="9775440at2"/>
<keyword evidence="14" id="KW-1185">Reference proteome</keyword>
<dbReference type="NCBIfam" id="TIGR00211">
    <property type="entry name" value="glyS"/>
    <property type="match status" value="1"/>
</dbReference>
<evidence type="ECO:0000313" key="14">
    <source>
        <dbReference type="Proteomes" id="UP000320591"/>
    </source>
</evidence>
<keyword evidence="8 11" id="KW-0648">Protein biosynthesis</keyword>
<dbReference type="EMBL" id="CP042220">
    <property type="protein sequence ID" value="QDX31822.1"/>
    <property type="molecule type" value="Genomic_DNA"/>
</dbReference>
<evidence type="ECO:0000256" key="9">
    <source>
        <dbReference type="ARBA" id="ARBA00023146"/>
    </source>
</evidence>
<dbReference type="GO" id="GO:0005524">
    <property type="term" value="F:ATP binding"/>
    <property type="evidence" value="ECO:0007669"/>
    <property type="project" value="UniProtKB-UniRule"/>
</dbReference>
<dbReference type="HAMAP" id="MF_00255">
    <property type="entry name" value="Gly_tRNA_synth_beta"/>
    <property type="match status" value="1"/>
</dbReference>
<keyword evidence="7 11" id="KW-0067">ATP-binding</keyword>
<evidence type="ECO:0000256" key="8">
    <source>
        <dbReference type="ARBA" id="ARBA00022917"/>
    </source>
</evidence>
<evidence type="ECO:0000256" key="1">
    <source>
        <dbReference type="ARBA" id="ARBA00004496"/>
    </source>
</evidence>
<feature type="domain" description="DALR anticodon binding" evidence="12">
    <location>
        <begin position="581"/>
        <end position="679"/>
    </location>
</feature>
<dbReference type="Pfam" id="PF02092">
    <property type="entry name" value="tRNA_synt_2f"/>
    <property type="match status" value="1"/>
</dbReference>
<dbReference type="EC" id="6.1.1.14" evidence="11"/>
<comment type="catalytic activity">
    <reaction evidence="10 11">
        <text>tRNA(Gly) + glycine + ATP = glycyl-tRNA(Gly) + AMP + diphosphate</text>
        <dbReference type="Rhea" id="RHEA:16013"/>
        <dbReference type="Rhea" id="RHEA-COMP:9664"/>
        <dbReference type="Rhea" id="RHEA-COMP:9683"/>
        <dbReference type="ChEBI" id="CHEBI:30616"/>
        <dbReference type="ChEBI" id="CHEBI:33019"/>
        <dbReference type="ChEBI" id="CHEBI:57305"/>
        <dbReference type="ChEBI" id="CHEBI:78442"/>
        <dbReference type="ChEBI" id="CHEBI:78522"/>
        <dbReference type="ChEBI" id="CHEBI:456215"/>
        <dbReference type="EC" id="6.1.1.14"/>
    </reaction>
</comment>
<evidence type="ECO:0000313" key="13">
    <source>
        <dbReference type="EMBL" id="QDX31822.1"/>
    </source>
</evidence>
<evidence type="ECO:0000256" key="11">
    <source>
        <dbReference type="HAMAP-Rule" id="MF_00255"/>
    </source>
</evidence>
<dbReference type="RefSeq" id="WP_042873638.1">
    <property type="nucleotide sequence ID" value="NZ_CM001975.1"/>
</dbReference>
<evidence type="ECO:0000256" key="3">
    <source>
        <dbReference type="ARBA" id="ARBA00011209"/>
    </source>
</evidence>
<keyword evidence="6 11" id="KW-0547">Nucleotide-binding</keyword>
<name>A0A5B8IB83_9GAMM</name>
<dbReference type="InterPro" id="IPR008909">
    <property type="entry name" value="DALR_anticod-bd"/>
</dbReference>
<comment type="similarity">
    <text evidence="2 11">Belongs to the class-II aminoacyl-tRNA synthetase family.</text>
</comment>
<sequence>MTDKTFLVEIGTEELPPKALRTLAESFAANFTAELDAAGLGYQSVNWFAAPRRLALKVAGLSASQPDREVEKRGPAIAQAFDAEGKPTKAAEGWARGCGITVEQAERLTTDKGEWLLFRAQVKGEAAQTLLPGMVSTALSKLPIPKLMRWGDNDTQFVRPVHTVTLLLGDELIPGTVLGIDSARTIRGHRFMGEPEFTIDNADQYPQILQERGKVIADYDARKAKIKADAEAAARKIGGNADLSDSLLEEVTSLVEWPVVLTAKFEEKFLAVPAEALVYTMKGDQKYFPVYDNSGKLLPNFIFVANIESKDPQQIIAGNEKVVRPRLADAEFFFNTDRKKRLEDHLPRLETVLFQQQLGTLRDKTDRIAALTGWVAEQIGADINHAKRAGLLSKCDLMTNMVFEFTDTQGVMGMHYARHDGEAEDVAVALNEQYQPRFAGDALPSSLVACALAIADKMDTLAGIFGIGQHPKGDKDPFALRRAALGVLRIIVEKRLPLDLQTLTEEAARLYGDKLTNANVVDDVIEFMLGRFRAWYQEEGHSVDTIQAVLARRPTRPADFDARVKAVSHFRTLEQAEALAAANKRVSNILAKSTETLNDSVQAALLKEKEEIQLATYVTALTSKLAPWFAEGRYQEALAELAQLRESVDNFFDKVMVNADDPQVRINRLTLLNELRNLFLKVADISVLQ</sequence>
<dbReference type="InterPro" id="IPR015944">
    <property type="entry name" value="Gly-tRNA-synth_bsu"/>
</dbReference>
<dbReference type="PROSITE" id="PS50861">
    <property type="entry name" value="AA_TRNA_LIGASE_II_GLYAB"/>
    <property type="match status" value="1"/>
</dbReference>
<protein>
    <recommendedName>
        <fullName evidence="11">Glycine--tRNA ligase beta subunit</fullName>
        <ecNumber evidence="11">6.1.1.14</ecNumber>
    </recommendedName>
    <alternativeName>
        <fullName evidence="11">Glycyl-tRNA synthetase beta subunit</fullName>
        <shortName evidence="11">GlyRS</shortName>
    </alternativeName>
</protein>
<dbReference type="PANTHER" id="PTHR30075:SF2">
    <property type="entry name" value="GLYCINE--TRNA LIGASE, CHLOROPLASTIC_MITOCHONDRIAL 2"/>
    <property type="match status" value="1"/>
</dbReference>
<dbReference type="STRING" id="568768.GCA_000406125_03885"/>
<dbReference type="PRINTS" id="PR01045">
    <property type="entry name" value="TRNASYNTHGB"/>
</dbReference>
<dbReference type="PANTHER" id="PTHR30075">
    <property type="entry name" value="GLYCYL-TRNA SYNTHETASE"/>
    <property type="match status" value="1"/>
</dbReference>
<evidence type="ECO:0000256" key="4">
    <source>
        <dbReference type="ARBA" id="ARBA00022490"/>
    </source>
</evidence>
<evidence type="ECO:0000256" key="5">
    <source>
        <dbReference type="ARBA" id="ARBA00022598"/>
    </source>
</evidence>
<comment type="subunit">
    <text evidence="3 11">Tetramer of two alpha and two beta subunits.</text>
</comment>
<dbReference type="AlphaFoldDB" id="A0A5B8IB83"/>
<reference evidence="13 14" key="1">
    <citation type="journal article" date="2019" name="Environ. Microbiol.">
        <title>The phytopathogenic nature of Dickeya aquatica 174/2 and the dynamic early evolution of Dickeya pathogenicity.</title>
        <authorList>
            <person name="Duprey A."/>
            <person name="Taib N."/>
            <person name="Leonard S."/>
            <person name="Garin T."/>
            <person name="Flandrois J.P."/>
            <person name="Nasser W."/>
            <person name="Brochier-Armanet C."/>
            <person name="Reverchon S."/>
        </authorList>
    </citation>
    <scope>NUCLEOTIDE SEQUENCE [LARGE SCALE GENOMIC DNA]</scope>
    <source>
        <strain evidence="13 14">NCPPB 569</strain>
    </source>
</reference>
<proteinExistence type="inferred from homology"/>
<organism evidence="13 14">
    <name type="scientific">Dickeya poaceiphila</name>
    <dbReference type="NCBI Taxonomy" id="568768"/>
    <lineage>
        <taxon>Bacteria</taxon>
        <taxon>Pseudomonadati</taxon>
        <taxon>Pseudomonadota</taxon>
        <taxon>Gammaproteobacteria</taxon>
        <taxon>Enterobacterales</taxon>
        <taxon>Pectobacteriaceae</taxon>
        <taxon>Dickeya</taxon>
    </lineage>
</organism>
<comment type="subcellular location">
    <subcellularLocation>
        <location evidence="1 11">Cytoplasm</location>
    </subcellularLocation>
</comment>
<dbReference type="InterPro" id="IPR006194">
    <property type="entry name" value="Gly-tRNA-synth_heterodimer"/>
</dbReference>
<keyword evidence="5 11" id="KW-0436">Ligase</keyword>
<dbReference type="GO" id="GO:0006426">
    <property type="term" value="P:glycyl-tRNA aminoacylation"/>
    <property type="evidence" value="ECO:0007669"/>
    <property type="project" value="UniProtKB-UniRule"/>
</dbReference>
<evidence type="ECO:0000256" key="2">
    <source>
        <dbReference type="ARBA" id="ARBA00008226"/>
    </source>
</evidence>
<dbReference type="GO" id="GO:0004820">
    <property type="term" value="F:glycine-tRNA ligase activity"/>
    <property type="evidence" value="ECO:0007669"/>
    <property type="project" value="UniProtKB-UniRule"/>
</dbReference>
<dbReference type="Proteomes" id="UP000320591">
    <property type="component" value="Chromosome"/>
</dbReference>
<dbReference type="SUPFAM" id="SSF109604">
    <property type="entry name" value="HD-domain/PDEase-like"/>
    <property type="match status" value="1"/>
</dbReference>